<evidence type="ECO:0000313" key="11">
    <source>
        <dbReference type="Proteomes" id="UP000244722"/>
    </source>
</evidence>
<dbReference type="Proteomes" id="UP000244722">
    <property type="component" value="Unassembled WGS sequence"/>
</dbReference>
<keyword evidence="7" id="KW-0809">Transit peptide</keyword>
<proteinExistence type="inferred from homology"/>
<evidence type="ECO:0000256" key="2">
    <source>
        <dbReference type="ARBA" id="ARBA00010756"/>
    </source>
</evidence>
<dbReference type="Pfam" id="PF21478">
    <property type="entry name" value="GcvP2_C"/>
    <property type="match status" value="1"/>
</dbReference>
<reference evidence="10 11" key="1">
    <citation type="submission" date="2017-04" db="EMBL/GenBank/DDBJ databases">
        <title>Draft genome sequence of Tuber borchii Vittad., a whitish edible truffle.</title>
        <authorList>
            <consortium name="DOE Joint Genome Institute"/>
            <person name="Murat C."/>
            <person name="Kuo A."/>
            <person name="Barry K.W."/>
            <person name="Clum A."/>
            <person name="Dockter R.B."/>
            <person name="Fauchery L."/>
            <person name="Iotti M."/>
            <person name="Kohler A."/>
            <person name="Labutti K."/>
            <person name="Lindquist E.A."/>
            <person name="Lipzen A."/>
            <person name="Ohm R.A."/>
            <person name="Wang M."/>
            <person name="Grigoriev I.V."/>
            <person name="Zambonelli A."/>
            <person name="Martin F.M."/>
        </authorList>
    </citation>
    <scope>NUCLEOTIDE SEQUENCE [LARGE SCALE GENOMIC DNA]</scope>
    <source>
        <strain evidence="10 11">Tbo3840</strain>
    </source>
</reference>
<accession>A0A2T6ZEI3</accession>
<dbReference type="InterPro" id="IPR015422">
    <property type="entry name" value="PyrdxlP-dep_Trfase_small"/>
</dbReference>
<dbReference type="OrthoDB" id="6537869at2759"/>
<gene>
    <name evidence="10" type="ORF">B9Z19DRAFT_1002342</name>
</gene>
<feature type="domain" description="Glycine cleavage system P-protein N-terminal" evidence="8">
    <location>
        <begin position="470"/>
        <end position="733"/>
    </location>
</feature>
<dbReference type="HAMAP" id="MF_00711">
    <property type="entry name" value="GcvP"/>
    <property type="match status" value="1"/>
</dbReference>
<keyword evidence="11" id="KW-1185">Reference proteome</keyword>
<dbReference type="NCBIfam" id="TIGR00461">
    <property type="entry name" value="gcvP"/>
    <property type="match status" value="1"/>
</dbReference>
<dbReference type="InterPro" id="IPR015424">
    <property type="entry name" value="PyrdxlP-dep_Trfase"/>
</dbReference>
<dbReference type="Gene3D" id="3.40.640.10">
    <property type="entry name" value="Type I PLP-dependent aspartate aminotransferase-like (Major domain)"/>
    <property type="match status" value="2"/>
</dbReference>
<dbReference type="FunFam" id="3.90.1150.10:FF:000007">
    <property type="entry name" value="Glycine dehydrogenase (decarboxylating), mitochondrial"/>
    <property type="match status" value="1"/>
</dbReference>
<organism evidence="10 11">
    <name type="scientific">Tuber borchii</name>
    <name type="common">White truffle</name>
    <dbReference type="NCBI Taxonomy" id="42251"/>
    <lineage>
        <taxon>Eukaryota</taxon>
        <taxon>Fungi</taxon>
        <taxon>Dikarya</taxon>
        <taxon>Ascomycota</taxon>
        <taxon>Pezizomycotina</taxon>
        <taxon>Pezizomycetes</taxon>
        <taxon>Pezizales</taxon>
        <taxon>Tuberaceae</taxon>
        <taxon>Tuber</taxon>
    </lineage>
</organism>
<keyword evidence="7" id="KW-0496">Mitochondrion</keyword>
<feature type="modified residue" description="N6-(pyridoxal phosphate)lysine" evidence="6">
    <location>
        <position position="704"/>
    </location>
</feature>
<dbReference type="Pfam" id="PF02347">
    <property type="entry name" value="GDC-P"/>
    <property type="match status" value="2"/>
</dbReference>
<name>A0A2T6ZEI3_TUBBO</name>
<evidence type="ECO:0000313" key="10">
    <source>
        <dbReference type="EMBL" id="PUU73903.1"/>
    </source>
</evidence>
<comment type="subcellular location">
    <subcellularLocation>
        <location evidence="7">Mitochondrion</location>
    </subcellularLocation>
</comment>
<protein>
    <recommendedName>
        <fullName evidence="7">Glycine cleavage system P protein</fullName>
        <ecNumber evidence="7">1.4.4.2</ecNumber>
    </recommendedName>
</protein>
<dbReference type="InterPro" id="IPR020581">
    <property type="entry name" value="GDC_P"/>
</dbReference>
<dbReference type="InterPro" id="IPR003437">
    <property type="entry name" value="GcvP"/>
</dbReference>
<evidence type="ECO:0000256" key="5">
    <source>
        <dbReference type="ARBA" id="ARBA00049026"/>
    </source>
</evidence>
<dbReference type="STRING" id="42251.A0A2T6ZEI3"/>
<comment type="caution">
    <text evidence="10">The sequence shown here is derived from an EMBL/GenBank/DDBJ whole genome shotgun (WGS) entry which is preliminary data.</text>
</comment>
<dbReference type="CDD" id="cd00613">
    <property type="entry name" value="GDC-P"/>
    <property type="match status" value="2"/>
</dbReference>
<evidence type="ECO:0000256" key="1">
    <source>
        <dbReference type="ARBA" id="ARBA00001933"/>
    </source>
</evidence>
<dbReference type="FunFam" id="3.40.640.10:FF:000005">
    <property type="entry name" value="Glycine dehydrogenase (decarboxylating), mitochondrial"/>
    <property type="match status" value="1"/>
</dbReference>
<keyword evidence="3 6" id="KW-0663">Pyridoxal phosphate</keyword>
<dbReference type="GO" id="GO:0019464">
    <property type="term" value="P:glycine decarboxylation via glycine cleavage system"/>
    <property type="evidence" value="ECO:0007669"/>
    <property type="project" value="TreeGrafter"/>
</dbReference>
<evidence type="ECO:0000259" key="8">
    <source>
        <dbReference type="Pfam" id="PF02347"/>
    </source>
</evidence>
<dbReference type="GO" id="GO:0016594">
    <property type="term" value="F:glycine binding"/>
    <property type="evidence" value="ECO:0007669"/>
    <property type="project" value="TreeGrafter"/>
</dbReference>
<feature type="domain" description="Glycine cleavage system P-protein N-terminal" evidence="8">
    <location>
        <begin position="1"/>
        <end position="424"/>
    </location>
</feature>
<dbReference type="GO" id="GO:0005960">
    <property type="term" value="C:glycine cleavage complex"/>
    <property type="evidence" value="ECO:0007669"/>
    <property type="project" value="TreeGrafter"/>
</dbReference>
<sequence length="955" mass="104447">MLRSLGYGSLDAFVNDVLPANILSERKLRVEPDNGLSETQLLERLRTIASKNKVMRSYIGTGYYGTKTPAVIARNILESPEWYTSYTPYQPEISQGRLESLINFQTVVADLTGLAIANASVLDEATAASEAMTMSLASLPGSRQKRPNKTFFVDNKVHPQTIAALNSRAEGFGISVRIGDALDLASVEKLGQDLVGVLVQYPATDGSINDYSKLSESVHKLGAPLSVATDLLALTILKPPGEFGADIAFGNSQRFGVPMGYGGPHAAFFATSDSGKRKMPGRLIGVSKDRLGDKAYRLSLQTREQHIRREKATSNICTAQALLANMSAMYAVYHGPKGLKEIAERVYGLAQILKEGLLRMGLEVKSSRASFDTVVVEVKDAKDLATKFVEWYGINVRVLDNQRVAVSVDETVTQQDMRDIFAAFSAFTHKVPGTLKWEQFCQEIADNLDIRPDHPASLPKAFKRTSKYLRHPVFNSYHSEAEMLRYLHHLQSKDLSLANSMIPLGSCTMKLNSTTEMIPISWPEFNSLHPFVPLEQAEGYKQLTTELEADLADITGFDAVSLQPNSGAQGEFAGLRVIRAYLNSIGQGHRDICIIPQSAHGTNPASASMAGMRVVTVKCDPKSGNLDILDLEAKAEKFKDTLGAFMVTYPSTYGVFEPGVKKACEIIHTHGGQVYMDGANMNAQIGLCSPGEIGADVCHLNLHKTFCIPHGGGGPGVGPIGVKGHLAPFLPGHPLVKTGGEQAIAPISAAPWGSASILPISWSYIKMMGGRGLTHATKITLLNANYMASRLVPHYKVLYTNYNSRCAHEFILDLRGFKESAGIEAIDIAKRLQDYGFHAPTMSWPVNGTLMVEPTESENLQELDRFCDALISIRKEIAAVELGQQPREGNVLKNSPHTQKDLLTDEWSRPYGRSQAAFPLAYLKDRKFWPTVTRVDDSFGDLNLFCSCAPTETVE</sequence>
<comment type="subunit">
    <text evidence="7">The glycine cleavage system is composed of four proteins: P, T, L and H.</text>
</comment>
<comment type="similarity">
    <text evidence="2 7">Belongs to the GcvP family.</text>
</comment>
<evidence type="ECO:0000256" key="4">
    <source>
        <dbReference type="ARBA" id="ARBA00023002"/>
    </source>
</evidence>
<comment type="function">
    <text evidence="7">The glycine cleavage system catalyzes the degradation of glycine.</text>
</comment>
<dbReference type="InterPro" id="IPR015421">
    <property type="entry name" value="PyrdxlP-dep_Trfase_major"/>
</dbReference>
<dbReference type="EMBL" id="NESQ01000335">
    <property type="protein sequence ID" value="PUU73903.1"/>
    <property type="molecule type" value="Genomic_DNA"/>
</dbReference>
<keyword evidence="4 7" id="KW-0560">Oxidoreductase</keyword>
<evidence type="ECO:0000256" key="6">
    <source>
        <dbReference type="PIRSR" id="PIRSR603437-50"/>
    </source>
</evidence>
<dbReference type="GO" id="GO:0030170">
    <property type="term" value="F:pyridoxal phosphate binding"/>
    <property type="evidence" value="ECO:0007669"/>
    <property type="project" value="TreeGrafter"/>
</dbReference>
<evidence type="ECO:0000259" key="9">
    <source>
        <dbReference type="Pfam" id="PF21478"/>
    </source>
</evidence>
<dbReference type="EC" id="1.4.4.2" evidence="7"/>
<dbReference type="GO" id="GO:0004375">
    <property type="term" value="F:glycine dehydrogenase (decarboxylating) activity"/>
    <property type="evidence" value="ECO:0007669"/>
    <property type="project" value="UniProtKB-UniRule"/>
</dbReference>
<feature type="domain" description="Glycine dehydrogenase C-terminal" evidence="9">
    <location>
        <begin position="776"/>
        <end position="897"/>
    </location>
</feature>
<dbReference type="PANTHER" id="PTHR11773">
    <property type="entry name" value="GLYCINE DEHYDROGENASE, DECARBOXYLATING"/>
    <property type="match status" value="1"/>
</dbReference>
<dbReference type="InterPro" id="IPR049316">
    <property type="entry name" value="GDC-P_C"/>
</dbReference>
<dbReference type="AlphaFoldDB" id="A0A2T6ZEI3"/>
<comment type="catalytic activity">
    <reaction evidence="5 7">
        <text>N(6)-[(R)-lipoyl]-L-lysyl-[glycine-cleavage complex H protein] + glycine + H(+) = N(6)-[(R)-S(8)-aminomethyldihydrolipoyl]-L-lysyl-[glycine-cleavage complex H protein] + CO2</text>
        <dbReference type="Rhea" id="RHEA:24304"/>
        <dbReference type="Rhea" id="RHEA-COMP:10494"/>
        <dbReference type="Rhea" id="RHEA-COMP:10495"/>
        <dbReference type="ChEBI" id="CHEBI:15378"/>
        <dbReference type="ChEBI" id="CHEBI:16526"/>
        <dbReference type="ChEBI" id="CHEBI:57305"/>
        <dbReference type="ChEBI" id="CHEBI:83099"/>
        <dbReference type="ChEBI" id="CHEBI:83143"/>
        <dbReference type="EC" id="1.4.4.2"/>
    </reaction>
</comment>
<dbReference type="GO" id="GO:0005739">
    <property type="term" value="C:mitochondrion"/>
    <property type="evidence" value="ECO:0007669"/>
    <property type="project" value="UniProtKB-SubCell"/>
</dbReference>
<evidence type="ECO:0000256" key="3">
    <source>
        <dbReference type="ARBA" id="ARBA00022898"/>
    </source>
</evidence>
<dbReference type="SUPFAM" id="SSF53383">
    <property type="entry name" value="PLP-dependent transferases"/>
    <property type="match status" value="2"/>
</dbReference>
<evidence type="ECO:0000256" key="7">
    <source>
        <dbReference type="RuleBase" id="RU364056"/>
    </source>
</evidence>
<comment type="cofactor">
    <cofactor evidence="1 6 7">
        <name>pyridoxal 5'-phosphate</name>
        <dbReference type="ChEBI" id="CHEBI:597326"/>
    </cofactor>
</comment>
<dbReference type="InterPro" id="IPR049315">
    <property type="entry name" value="GDC-P_N"/>
</dbReference>
<dbReference type="Gene3D" id="3.90.1150.10">
    <property type="entry name" value="Aspartate Aminotransferase, domain 1"/>
    <property type="match status" value="2"/>
</dbReference>
<dbReference type="PANTHER" id="PTHR11773:SF1">
    <property type="entry name" value="GLYCINE DEHYDROGENASE (DECARBOXYLATING), MITOCHONDRIAL"/>
    <property type="match status" value="1"/>
</dbReference>
<dbReference type="FunFam" id="3.40.640.10:FF:000007">
    <property type="entry name" value="glycine dehydrogenase (Decarboxylating), mitochondrial"/>
    <property type="match status" value="1"/>
</dbReference>